<keyword evidence="1" id="KW-1133">Transmembrane helix</keyword>
<comment type="caution">
    <text evidence="4">The sequence shown here is derived from an EMBL/GenBank/DDBJ whole genome shotgun (WGS) entry which is preliminary data.</text>
</comment>
<accession>A0A6L9EI56</accession>
<evidence type="ECO:0000259" key="2">
    <source>
        <dbReference type="Pfam" id="PF13304"/>
    </source>
</evidence>
<evidence type="ECO:0000313" key="5">
    <source>
        <dbReference type="Proteomes" id="UP000475249"/>
    </source>
</evidence>
<dbReference type="GO" id="GO:0016887">
    <property type="term" value="F:ATP hydrolysis activity"/>
    <property type="evidence" value="ECO:0007669"/>
    <property type="project" value="InterPro"/>
</dbReference>
<protein>
    <submittedName>
        <fullName evidence="4">AAA family ATPase</fullName>
    </submittedName>
</protein>
<dbReference type="InterPro" id="IPR051396">
    <property type="entry name" value="Bact_Antivir_Def_Nuclease"/>
</dbReference>
<dbReference type="Pfam" id="PF13304">
    <property type="entry name" value="AAA_21"/>
    <property type="match status" value="1"/>
</dbReference>
<dbReference type="RefSeq" id="WP_161437383.1">
    <property type="nucleotide sequence ID" value="NZ_WXYO01000009.1"/>
</dbReference>
<evidence type="ECO:0000259" key="3">
    <source>
        <dbReference type="Pfam" id="PF13476"/>
    </source>
</evidence>
<dbReference type="GO" id="GO:0006302">
    <property type="term" value="P:double-strand break repair"/>
    <property type="evidence" value="ECO:0007669"/>
    <property type="project" value="InterPro"/>
</dbReference>
<dbReference type="Pfam" id="PF13476">
    <property type="entry name" value="AAA_23"/>
    <property type="match status" value="1"/>
</dbReference>
<keyword evidence="5" id="KW-1185">Reference proteome</keyword>
<feature type="domain" description="Rad50/SbcC-type AAA" evidence="3">
    <location>
        <begin position="89"/>
        <end position="200"/>
    </location>
</feature>
<gene>
    <name evidence="4" type="ORF">GTQ38_20185</name>
</gene>
<evidence type="ECO:0000256" key="1">
    <source>
        <dbReference type="SAM" id="Phobius"/>
    </source>
</evidence>
<organism evidence="4 5">
    <name type="scientific">Poritiphilus flavus</name>
    <dbReference type="NCBI Taxonomy" id="2697053"/>
    <lineage>
        <taxon>Bacteria</taxon>
        <taxon>Pseudomonadati</taxon>
        <taxon>Bacteroidota</taxon>
        <taxon>Flavobacteriia</taxon>
        <taxon>Flavobacteriales</taxon>
        <taxon>Flavobacteriaceae</taxon>
        <taxon>Poritiphilus</taxon>
    </lineage>
</organism>
<name>A0A6L9EI56_9FLAO</name>
<proteinExistence type="predicted"/>
<dbReference type="SUPFAM" id="SSF52540">
    <property type="entry name" value="P-loop containing nucleoside triphosphate hydrolases"/>
    <property type="match status" value="1"/>
</dbReference>
<keyword evidence="1" id="KW-0812">Transmembrane</keyword>
<dbReference type="PANTHER" id="PTHR43581">
    <property type="entry name" value="ATP/GTP PHOSPHATASE"/>
    <property type="match status" value="1"/>
</dbReference>
<dbReference type="GO" id="GO:0005524">
    <property type="term" value="F:ATP binding"/>
    <property type="evidence" value="ECO:0007669"/>
    <property type="project" value="InterPro"/>
</dbReference>
<dbReference type="PANTHER" id="PTHR43581:SF4">
    <property type="entry name" value="ATP_GTP PHOSPHATASE"/>
    <property type="match status" value="1"/>
</dbReference>
<dbReference type="InterPro" id="IPR027417">
    <property type="entry name" value="P-loop_NTPase"/>
</dbReference>
<sequence>MESFSELIKKTLLDTSNISLITGFAFGLIVTFYFKRLSIFIRNSFKRIIYKSKRRKEEKKNSLSESEINNYPGSNYEKMPSLPALYLKELKLNNIRCFSNLIINTSKEKSIAQSISILGDNSMGKSTILKAIALIFCNESDSVSLIKEMEGKLLKNGEKKGSIEAILINSETKEVHRVLKSISLTKENEEKIKQEIALPVGPAFICGYGTNRSRSGHTSYKGYGVREAVLGLFDNDHILQNPELALLRSGEFKDMIQSKLLNILLLDESKDKIENAMQGILFKGPWGDIPFSSLSDGYRSTTQWILDLISWMIMDERISTSNGPPAGVLLVDEIEQHLHPKWQRYIIQRICKQFPKIQVITTTHTPLVVAGGADLADSKIISLFKYEGKISYMDIDTKSLRGKRADQILTSVFEMATSRSPGSSHSIQRYYELSNKTSLKKLEKEEYDELKAQLEPIMQFGETDLEQDVKKAVSKVLRDMGRKMTNELDFELKKQLKELFEEDKH</sequence>
<reference evidence="4 5" key="1">
    <citation type="submission" date="2020-01" db="EMBL/GenBank/DDBJ databases">
        <title>Bacteria diversity of Porities sp.</title>
        <authorList>
            <person name="Wang G."/>
        </authorList>
    </citation>
    <scope>NUCLEOTIDE SEQUENCE [LARGE SCALE GENOMIC DNA]</scope>
    <source>
        <strain evidence="4 5">R33</strain>
    </source>
</reference>
<feature type="domain" description="ATPase AAA-type core" evidence="2">
    <location>
        <begin position="286"/>
        <end position="369"/>
    </location>
</feature>
<dbReference type="EMBL" id="WXYO01000009">
    <property type="protein sequence ID" value="NAS14342.1"/>
    <property type="molecule type" value="Genomic_DNA"/>
</dbReference>
<dbReference type="InterPro" id="IPR003959">
    <property type="entry name" value="ATPase_AAA_core"/>
</dbReference>
<dbReference type="Proteomes" id="UP000475249">
    <property type="component" value="Unassembled WGS sequence"/>
</dbReference>
<feature type="transmembrane region" description="Helical" evidence="1">
    <location>
        <begin position="12"/>
        <end position="34"/>
    </location>
</feature>
<evidence type="ECO:0000313" key="4">
    <source>
        <dbReference type="EMBL" id="NAS14342.1"/>
    </source>
</evidence>
<dbReference type="AlphaFoldDB" id="A0A6L9EI56"/>
<dbReference type="Gene3D" id="3.40.50.300">
    <property type="entry name" value="P-loop containing nucleotide triphosphate hydrolases"/>
    <property type="match status" value="2"/>
</dbReference>
<keyword evidence="1" id="KW-0472">Membrane</keyword>
<dbReference type="InterPro" id="IPR038729">
    <property type="entry name" value="Rad50/SbcC_AAA"/>
</dbReference>